<proteinExistence type="predicted"/>
<accession>A0ABZ1T091</accession>
<organism evidence="1 2">
    <name type="scientific">Microbispora hainanensis</name>
    <dbReference type="NCBI Taxonomy" id="568844"/>
    <lineage>
        <taxon>Bacteria</taxon>
        <taxon>Bacillati</taxon>
        <taxon>Actinomycetota</taxon>
        <taxon>Actinomycetes</taxon>
        <taxon>Streptosporangiales</taxon>
        <taxon>Streptosporangiaceae</taxon>
        <taxon>Microbispora</taxon>
    </lineage>
</organism>
<name>A0ABZ1T091_9ACTN</name>
<sequence>MDLVEHYRRLLSVAQWLDMGLNWTVVQRPDRPVGPEDVAEVVGWSGWEIREREVEDGLLFDDSGPSTMLLDTDGGVFSAHEHAPLERLSAGGRVWHVEWDVNGRAWMLYAADGHIRLWMHNLDPREVHGPDPHALDHLVHLLPDPFTIASRASALALVTMDSGAHLDPEWFELPQREIHPLV</sequence>
<keyword evidence="2" id="KW-1185">Reference proteome</keyword>
<dbReference type="RefSeq" id="WP_328710745.1">
    <property type="nucleotide sequence ID" value="NZ_CP108085.1"/>
</dbReference>
<dbReference type="EMBL" id="CP108085">
    <property type="protein sequence ID" value="WUP78726.1"/>
    <property type="molecule type" value="Genomic_DNA"/>
</dbReference>
<reference evidence="1" key="1">
    <citation type="submission" date="2022-10" db="EMBL/GenBank/DDBJ databases">
        <title>The complete genomes of actinobacterial strains from the NBC collection.</title>
        <authorList>
            <person name="Joergensen T.S."/>
            <person name="Alvarez Arevalo M."/>
            <person name="Sterndorff E.B."/>
            <person name="Faurdal D."/>
            <person name="Vuksanovic O."/>
            <person name="Mourched A.-S."/>
            <person name="Charusanti P."/>
            <person name="Shaw S."/>
            <person name="Blin K."/>
            <person name="Weber T."/>
        </authorList>
    </citation>
    <scope>NUCLEOTIDE SEQUENCE</scope>
    <source>
        <strain evidence="1">NBC_00254</strain>
    </source>
</reference>
<protein>
    <recommendedName>
        <fullName evidence="3">SMI1/KNR4 family protein</fullName>
    </recommendedName>
</protein>
<gene>
    <name evidence="1" type="ORF">OG913_17595</name>
</gene>
<evidence type="ECO:0000313" key="2">
    <source>
        <dbReference type="Proteomes" id="UP001432011"/>
    </source>
</evidence>
<evidence type="ECO:0000313" key="1">
    <source>
        <dbReference type="EMBL" id="WUP78726.1"/>
    </source>
</evidence>
<dbReference type="Proteomes" id="UP001432011">
    <property type="component" value="Chromosome"/>
</dbReference>
<evidence type="ECO:0008006" key="3">
    <source>
        <dbReference type="Google" id="ProtNLM"/>
    </source>
</evidence>